<keyword evidence="2" id="KW-0808">Transferase</keyword>
<evidence type="ECO:0000313" key="4">
    <source>
        <dbReference type="EMBL" id="GAH73849.1"/>
    </source>
</evidence>
<name>X1J669_9ZZZZ</name>
<dbReference type="InterPro" id="IPR001091">
    <property type="entry name" value="RM_Methyltransferase"/>
</dbReference>
<sequence length="138" mass="15723">GIRPWTITYETILLFRRGKQQRMLNSPLHKTFDVIPCPRPQRNYLAEPRFDHPCHKPLALMNLIIARTPGQLVLDPFFGTGTTLVACAKNNRHYIGLEINPDFVYLAAERIKHAISNCELSQEFKECNQLPITPGTGP</sequence>
<dbReference type="PANTHER" id="PTHR13370">
    <property type="entry name" value="RNA METHYLASE-RELATED"/>
    <property type="match status" value="1"/>
</dbReference>
<reference evidence="4" key="1">
    <citation type="journal article" date="2014" name="Front. Microbiol.">
        <title>High frequency of phylogenetically diverse reductive dehalogenase-homologous genes in deep subseafloor sedimentary metagenomes.</title>
        <authorList>
            <person name="Kawai M."/>
            <person name="Futagami T."/>
            <person name="Toyoda A."/>
            <person name="Takaki Y."/>
            <person name="Nishi S."/>
            <person name="Hori S."/>
            <person name="Arai W."/>
            <person name="Tsubouchi T."/>
            <person name="Morono Y."/>
            <person name="Uchiyama I."/>
            <person name="Ito T."/>
            <person name="Fujiyama A."/>
            <person name="Inagaki F."/>
            <person name="Takami H."/>
        </authorList>
    </citation>
    <scope>NUCLEOTIDE SEQUENCE</scope>
    <source>
        <strain evidence="4">Expedition CK06-06</strain>
    </source>
</reference>
<organism evidence="4">
    <name type="scientific">marine sediment metagenome</name>
    <dbReference type="NCBI Taxonomy" id="412755"/>
    <lineage>
        <taxon>unclassified sequences</taxon>
        <taxon>metagenomes</taxon>
        <taxon>ecological metagenomes</taxon>
    </lineage>
</organism>
<dbReference type="EMBL" id="BARU01027407">
    <property type="protein sequence ID" value="GAH73849.1"/>
    <property type="molecule type" value="Genomic_DNA"/>
</dbReference>
<dbReference type="Pfam" id="PF01555">
    <property type="entry name" value="N6_N4_Mtase"/>
    <property type="match status" value="1"/>
</dbReference>
<dbReference type="GO" id="GO:0008170">
    <property type="term" value="F:N-methyltransferase activity"/>
    <property type="evidence" value="ECO:0007669"/>
    <property type="project" value="InterPro"/>
</dbReference>
<dbReference type="Gene3D" id="3.40.50.150">
    <property type="entry name" value="Vaccinia Virus protein VP39"/>
    <property type="match status" value="1"/>
</dbReference>
<feature type="non-terminal residue" evidence="4">
    <location>
        <position position="1"/>
    </location>
</feature>
<feature type="domain" description="DNA methylase N-4/N-6" evidence="3">
    <location>
        <begin position="27"/>
        <end position="108"/>
    </location>
</feature>
<accession>X1J669</accession>
<evidence type="ECO:0000256" key="1">
    <source>
        <dbReference type="ARBA" id="ARBA00022603"/>
    </source>
</evidence>
<dbReference type="GO" id="GO:0032259">
    <property type="term" value="P:methylation"/>
    <property type="evidence" value="ECO:0007669"/>
    <property type="project" value="UniProtKB-KW"/>
</dbReference>
<dbReference type="PRINTS" id="PR00508">
    <property type="entry name" value="S21N4MTFRASE"/>
</dbReference>
<dbReference type="PANTHER" id="PTHR13370:SF3">
    <property type="entry name" value="TRNA (GUANINE(10)-N2)-METHYLTRANSFERASE HOMOLOG"/>
    <property type="match status" value="1"/>
</dbReference>
<protein>
    <recommendedName>
        <fullName evidence="3">DNA methylase N-4/N-6 domain-containing protein</fullName>
    </recommendedName>
</protein>
<comment type="caution">
    <text evidence="4">The sequence shown here is derived from an EMBL/GenBank/DDBJ whole genome shotgun (WGS) entry which is preliminary data.</text>
</comment>
<evidence type="ECO:0000256" key="2">
    <source>
        <dbReference type="ARBA" id="ARBA00022679"/>
    </source>
</evidence>
<evidence type="ECO:0000259" key="3">
    <source>
        <dbReference type="Pfam" id="PF01555"/>
    </source>
</evidence>
<dbReference type="InterPro" id="IPR002941">
    <property type="entry name" value="DNA_methylase_N4/N6"/>
</dbReference>
<dbReference type="GO" id="GO:0003677">
    <property type="term" value="F:DNA binding"/>
    <property type="evidence" value="ECO:0007669"/>
    <property type="project" value="InterPro"/>
</dbReference>
<dbReference type="SUPFAM" id="SSF53335">
    <property type="entry name" value="S-adenosyl-L-methionine-dependent methyltransferases"/>
    <property type="match status" value="1"/>
</dbReference>
<dbReference type="AlphaFoldDB" id="X1J669"/>
<proteinExistence type="predicted"/>
<gene>
    <name evidence="4" type="ORF">S03H2_43875</name>
</gene>
<keyword evidence="1" id="KW-0489">Methyltransferase</keyword>
<dbReference type="InterPro" id="IPR029063">
    <property type="entry name" value="SAM-dependent_MTases_sf"/>
</dbReference>
<dbReference type="GO" id="GO:0005737">
    <property type="term" value="C:cytoplasm"/>
    <property type="evidence" value="ECO:0007669"/>
    <property type="project" value="TreeGrafter"/>
</dbReference>